<comment type="caution">
    <text evidence="2">The sequence shown here is derived from an EMBL/GenBank/DDBJ whole genome shotgun (WGS) entry which is preliminary data.</text>
</comment>
<protein>
    <submittedName>
        <fullName evidence="2">Uncharacterized protein</fullName>
    </submittedName>
</protein>
<evidence type="ECO:0000313" key="3">
    <source>
        <dbReference type="Proteomes" id="UP000826271"/>
    </source>
</evidence>
<keyword evidence="3" id="KW-1185">Reference proteome</keyword>
<accession>A0AAV6Y8L3</accession>
<feature type="region of interest" description="Disordered" evidence="1">
    <location>
        <begin position="132"/>
        <end position="161"/>
    </location>
</feature>
<organism evidence="2 3">
    <name type="scientific">Buddleja alternifolia</name>
    <dbReference type="NCBI Taxonomy" id="168488"/>
    <lineage>
        <taxon>Eukaryota</taxon>
        <taxon>Viridiplantae</taxon>
        <taxon>Streptophyta</taxon>
        <taxon>Embryophyta</taxon>
        <taxon>Tracheophyta</taxon>
        <taxon>Spermatophyta</taxon>
        <taxon>Magnoliopsida</taxon>
        <taxon>eudicotyledons</taxon>
        <taxon>Gunneridae</taxon>
        <taxon>Pentapetalae</taxon>
        <taxon>asterids</taxon>
        <taxon>lamiids</taxon>
        <taxon>Lamiales</taxon>
        <taxon>Scrophulariaceae</taxon>
        <taxon>Buddlejeae</taxon>
        <taxon>Buddleja</taxon>
    </lineage>
</organism>
<sequence>MSVASLSVSVEFHRRREFGHLGHLTIQEEGFLLAETIKKGSCGFFSWYDPQMSARSKAIIPGLLRGRNQLESEYHQWWRLQHEQDRGRNNDIGEVSRYVRNVSRGKGKGHAIVGNEIEMQLMTFNNDIEQGSERSAFRPPRSIKPPRPPSNLQSAIEETEAEDQVETIIETQLRTEVGVYPPPLPTMVGPTMYQQLQSSVPSLQRTSRVQIRAPPPMVGYEFFSTRITTTQASSSSSVPVVVDQGKKYVAISDLGPEMSQPNQSAKINHLNPATQLNQARQPTSRRGRVEYL</sequence>
<feature type="region of interest" description="Disordered" evidence="1">
    <location>
        <begin position="255"/>
        <end position="292"/>
    </location>
</feature>
<evidence type="ECO:0000313" key="2">
    <source>
        <dbReference type="EMBL" id="KAG8387775.1"/>
    </source>
</evidence>
<name>A0AAV6Y8L3_9LAMI</name>
<reference evidence="2" key="1">
    <citation type="submission" date="2019-10" db="EMBL/GenBank/DDBJ databases">
        <authorList>
            <person name="Zhang R."/>
            <person name="Pan Y."/>
            <person name="Wang J."/>
            <person name="Ma R."/>
            <person name="Yu S."/>
        </authorList>
    </citation>
    <scope>NUCLEOTIDE SEQUENCE</scope>
    <source>
        <strain evidence="2">LA-IB0</strain>
        <tissue evidence="2">Leaf</tissue>
    </source>
</reference>
<proteinExistence type="predicted"/>
<gene>
    <name evidence="2" type="ORF">BUALT_Bualt02G0056300</name>
</gene>
<dbReference type="AlphaFoldDB" id="A0AAV6Y8L3"/>
<dbReference type="Proteomes" id="UP000826271">
    <property type="component" value="Unassembled WGS sequence"/>
</dbReference>
<dbReference type="EMBL" id="WHWC01000002">
    <property type="protein sequence ID" value="KAG8387775.1"/>
    <property type="molecule type" value="Genomic_DNA"/>
</dbReference>
<evidence type="ECO:0000256" key="1">
    <source>
        <dbReference type="SAM" id="MobiDB-lite"/>
    </source>
</evidence>
<feature type="compositionally biased region" description="Polar residues" evidence="1">
    <location>
        <begin position="259"/>
        <end position="284"/>
    </location>
</feature>